<name>A0A2T7AXF7_9ENTR</name>
<organism evidence="1">
    <name type="scientific">Cronobacter turicensis</name>
    <dbReference type="NCBI Taxonomy" id="413502"/>
    <lineage>
        <taxon>Bacteria</taxon>
        <taxon>Pseudomonadati</taxon>
        <taxon>Pseudomonadota</taxon>
        <taxon>Gammaproteobacteria</taxon>
        <taxon>Enterobacterales</taxon>
        <taxon>Enterobacteriaceae</taxon>
        <taxon>Cronobacter</taxon>
    </lineage>
</organism>
<gene>
    <name evidence="1" type="ORF">BS411_20810</name>
</gene>
<dbReference type="EMBL" id="MSAG01000046">
    <property type="protein sequence ID" value="PUX17052.1"/>
    <property type="molecule type" value="Genomic_DNA"/>
</dbReference>
<sequence>MNVNKDNVLELIKEKVTYSVYPLKMGGQFKPDAFNDLLLVAEEATRLFKNEELVPKKLLSELHLIAIGIDLENDFHKNKDLDLISKKIMRCFNLILAGKSVDDKEPSGPRII</sequence>
<accession>A0A2T7AXF7</accession>
<proteinExistence type="predicted"/>
<protein>
    <submittedName>
        <fullName evidence="1">Uncharacterized protein</fullName>
    </submittedName>
</protein>
<comment type="caution">
    <text evidence="1">The sequence shown here is derived from an EMBL/GenBank/DDBJ whole genome shotgun (WGS) entry which is preliminary data.</text>
</comment>
<dbReference type="OrthoDB" id="6563914at2"/>
<reference evidence="1" key="1">
    <citation type="submission" date="2016-12" db="EMBL/GenBank/DDBJ databases">
        <title>Analysis of the Molecular Diversity Among Cronobacter Species Isolated from Filth Flies Using a Pan Genomic DNA Microarray.</title>
        <authorList>
            <person name="Pava-Ripoll M."/>
            <person name="Tall B."/>
            <person name="Farber J."/>
            <person name="Fanning S."/>
            <person name="Lehner A."/>
            <person name="Stephan R."/>
            <person name="Pagotto F."/>
            <person name="Iverson C."/>
            <person name="Ziobro G."/>
            <person name="Miller A."/>
            <person name="Pearson R."/>
            <person name="Yan Q."/>
            <person name="Kim M."/>
            <person name="Jeong S."/>
            <person name="Park J."/>
            <person name="Jun S."/>
            <person name="Choi H."/>
            <person name="Chung T."/>
            <person name="Yoo Y."/>
            <person name="Park E."/>
            <person name="Hwang S."/>
            <person name="Lee B."/>
            <person name="Sathyamoorthy V."/>
            <person name="Carter L."/>
            <person name="Mammel M."/>
            <person name="Jackson S."/>
            <person name="Kothary M."/>
            <person name="Patel I."/>
            <person name="Grim C."/>
            <person name="Gopinath G."/>
            <person name="Gangiredla J."/>
            <person name="Chase H."/>
        </authorList>
    </citation>
    <scope>NUCLEOTIDE SEQUENCE [LARGE SCALE GENOMIC DNA]</scope>
    <source>
        <strain evidence="1">MOD1-Sh41s</strain>
    </source>
</reference>
<evidence type="ECO:0000313" key="1">
    <source>
        <dbReference type="EMBL" id="PUX17052.1"/>
    </source>
</evidence>
<dbReference type="AlphaFoldDB" id="A0A2T7AXF7"/>
<dbReference type="RefSeq" id="WP_075199631.1">
    <property type="nucleotide sequence ID" value="NZ_CP187984.1"/>
</dbReference>